<feature type="domain" description="HTH gntR-type" evidence="5">
    <location>
        <begin position="9"/>
        <end position="76"/>
    </location>
</feature>
<protein>
    <submittedName>
        <fullName evidence="6">GntR family transcriptional regulator</fullName>
    </submittedName>
</protein>
<dbReference type="Proteomes" id="UP000215931">
    <property type="component" value="Unassembled WGS sequence"/>
</dbReference>
<dbReference type="OrthoDB" id="7005926at2"/>
<keyword evidence="2" id="KW-0238">DNA-binding</keyword>
<dbReference type="Pfam" id="PF00392">
    <property type="entry name" value="GntR"/>
    <property type="match status" value="1"/>
</dbReference>
<dbReference type="GO" id="GO:0003700">
    <property type="term" value="F:DNA-binding transcription factor activity"/>
    <property type="evidence" value="ECO:0007669"/>
    <property type="project" value="InterPro"/>
</dbReference>
<dbReference type="SUPFAM" id="SSF48008">
    <property type="entry name" value="GntR ligand-binding domain-like"/>
    <property type="match status" value="1"/>
</dbReference>
<dbReference type="InterPro" id="IPR000524">
    <property type="entry name" value="Tscrpt_reg_HTH_GntR"/>
</dbReference>
<dbReference type="InterPro" id="IPR008920">
    <property type="entry name" value="TF_FadR/GntR_C"/>
</dbReference>
<dbReference type="PANTHER" id="PTHR43537:SF51">
    <property type="entry name" value="HTH-TYPE TRANSCRIPTIONAL REGULATOR LGOR-RELATED"/>
    <property type="match status" value="1"/>
</dbReference>
<evidence type="ECO:0000256" key="3">
    <source>
        <dbReference type="ARBA" id="ARBA00023163"/>
    </source>
</evidence>
<name>A0A271KDI8_9HYPH</name>
<organism evidence="6 7">
    <name type="scientific">Mesorhizobium wenxiniae</name>
    <dbReference type="NCBI Taxonomy" id="2014805"/>
    <lineage>
        <taxon>Bacteria</taxon>
        <taxon>Pseudomonadati</taxon>
        <taxon>Pseudomonadota</taxon>
        <taxon>Alphaproteobacteria</taxon>
        <taxon>Hyphomicrobiales</taxon>
        <taxon>Phyllobacteriaceae</taxon>
        <taxon>Mesorhizobium</taxon>
    </lineage>
</organism>
<evidence type="ECO:0000256" key="1">
    <source>
        <dbReference type="ARBA" id="ARBA00023015"/>
    </source>
</evidence>
<evidence type="ECO:0000256" key="4">
    <source>
        <dbReference type="SAM" id="MobiDB-lite"/>
    </source>
</evidence>
<dbReference type="RefSeq" id="WP_095520126.1">
    <property type="nucleotide sequence ID" value="NZ_NPKH01000024.1"/>
</dbReference>
<reference evidence="6 7" key="1">
    <citation type="submission" date="2017-08" db="EMBL/GenBank/DDBJ databases">
        <title>Mesorhizobium wenxinae sp. nov., a novel rhizobial species isolated from root nodules of chickpea (Cicer arietinum L.).</title>
        <authorList>
            <person name="Zhang J."/>
        </authorList>
    </citation>
    <scope>NUCLEOTIDE SEQUENCE [LARGE SCALE GENOMIC DNA]</scope>
    <source>
        <strain evidence="7">WYCCWR 10019</strain>
    </source>
</reference>
<dbReference type="AlphaFoldDB" id="A0A271KDI8"/>
<evidence type="ECO:0000256" key="2">
    <source>
        <dbReference type="ARBA" id="ARBA00023125"/>
    </source>
</evidence>
<dbReference type="SMART" id="SM00895">
    <property type="entry name" value="FCD"/>
    <property type="match status" value="1"/>
</dbReference>
<keyword evidence="3" id="KW-0804">Transcription</keyword>
<dbReference type="InterPro" id="IPR011711">
    <property type="entry name" value="GntR_C"/>
</dbReference>
<dbReference type="InterPro" id="IPR036390">
    <property type="entry name" value="WH_DNA-bd_sf"/>
</dbReference>
<feature type="region of interest" description="Disordered" evidence="4">
    <location>
        <begin position="293"/>
        <end position="316"/>
    </location>
</feature>
<dbReference type="Gene3D" id="1.10.10.10">
    <property type="entry name" value="Winged helix-like DNA-binding domain superfamily/Winged helix DNA-binding domain"/>
    <property type="match status" value="1"/>
</dbReference>
<evidence type="ECO:0000259" key="5">
    <source>
        <dbReference type="PROSITE" id="PS50949"/>
    </source>
</evidence>
<evidence type="ECO:0000313" key="6">
    <source>
        <dbReference type="EMBL" id="PAP93838.1"/>
    </source>
</evidence>
<dbReference type="PROSITE" id="PS50949">
    <property type="entry name" value="HTH_GNTR"/>
    <property type="match status" value="1"/>
</dbReference>
<dbReference type="InterPro" id="IPR036388">
    <property type="entry name" value="WH-like_DNA-bd_sf"/>
</dbReference>
<comment type="caution">
    <text evidence="6">The sequence shown here is derived from an EMBL/GenBank/DDBJ whole genome shotgun (WGS) entry which is preliminary data.</text>
</comment>
<keyword evidence="1" id="KW-0805">Transcription regulation</keyword>
<dbReference type="SUPFAM" id="SSF46785">
    <property type="entry name" value="Winged helix' DNA-binding domain"/>
    <property type="match status" value="1"/>
</dbReference>
<dbReference type="EMBL" id="NPKH01000024">
    <property type="protein sequence ID" value="PAP93838.1"/>
    <property type="molecule type" value="Genomic_DNA"/>
</dbReference>
<dbReference type="Gene3D" id="1.20.120.530">
    <property type="entry name" value="GntR ligand-binding domain-like"/>
    <property type="match status" value="1"/>
</dbReference>
<sequence length="316" mass="35431">MQAAARRPRTNHLDLAQRILDVARQRGFEAGAHLPEQQIASLCNVSRTPVRAALRLLTERGVVRWEAESGYRLAVDLTNQATVSADLPSAEEDELAEMILRDRSARRLDQTVTIGALMRRYSAERKTVLKSLKKLTEENLLDRAPGQAWLFRRAPDDPEAQGESYEFRLLLEPAAILAPGFRLDGTRAAALRQGMETLLALPDAAFDIREFQRLDIDFHGMIADGAANRFVTDALSDHLRLRRLPGTYAGVNVFRLKQSLREHLSILDQLESRQYEVAADLLRVHLRLSRSQRPQAASRGAPALFGMISRPDSRGP</sequence>
<dbReference type="PANTHER" id="PTHR43537">
    <property type="entry name" value="TRANSCRIPTIONAL REGULATOR, GNTR FAMILY"/>
    <property type="match status" value="1"/>
</dbReference>
<proteinExistence type="predicted"/>
<evidence type="ECO:0000313" key="7">
    <source>
        <dbReference type="Proteomes" id="UP000215931"/>
    </source>
</evidence>
<dbReference type="SMART" id="SM00345">
    <property type="entry name" value="HTH_GNTR"/>
    <property type="match status" value="1"/>
</dbReference>
<dbReference type="GO" id="GO:0003677">
    <property type="term" value="F:DNA binding"/>
    <property type="evidence" value="ECO:0007669"/>
    <property type="project" value="UniProtKB-KW"/>
</dbReference>
<dbReference type="Pfam" id="PF07729">
    <property type="entry name" value="FCD"/>
    <property type="match status" value="1"/>
</dbReference>
<accession>A0A271KDI8</accession>
<keyword evidence="7" id="KW-1185">Reference proteome</keyword>
<gene>
    <name evidence="6" type="ORF">CIT31_20590</name>
</gene>